<name>A0A1M2W5W9_TRAPU</name>
<proteinExistence type="predicted"/>
<dbReference type="OrthoDB" id="2757830at2759"/>
<evidence type="ECO:0000313" key="2">
    <source>
        <dbReference type="Proteomes" id="UP000184267"/>
    </source>
</evidence>
<evidence type="ECO:0008006" key="3">
    <source>
        <dbReference type="Google" id="ProtNLM"/>
    </source>
</evidence>
<dbReference type="Proteomes" id="UP000184267">
    <property type="component" value="Unassembled WGS sequence"/>
</dbReference>
<dbReference type="Gene3D" id="3.80.10.10">
    <property type="entry name" value="Ribonuclease Inhibitor"/>
    <property type="match status" value="1"/>
</dbReference>
<dbReference type="AlphaFoldDB" id="A0A1M2W5W9"/>
<gene>
    <name evidence="1" type="ORF">TRAPUB_8221</name>
</gene>
<comment type="caution">
    <text evidence="1">The sequence shown here is derived from an EMBL/GenBank/DDBJ whole genome shotgun (WGS) entry which is preliminary data.</text>
</comment>
<dbReference type="OMA" id="LMIAPED"/>
<accession>A0A1M2W5W9</accession>
<dbReference type="EMBL" id="MNAD01000189">
    <property type="protein sequence ID" value="OJT15206.1"/>
    <property type="molecule type" value="Genomic_DNA"/>
</dbReference>
<evidence type="ECO:0000313" key="1">
    <source>
        <dbReference type="EMBL" id="OJT15206.1"/>
    </source>
</evidence>
<organism evidence="1 2">
    <name type="scientific">Trametes pubescens</name>
    <name type="common">White-rot fungus</name>
    <dbReference type="NCBI Taxonomy" id="154538"/>
    <lineage>
        <taxon>Eukaryota</taxon>
        <taxon>Fungi</taxon>
        <taxon>Dikarya</taxon>
        <taxon>Basidiomycota</taxon>
        <taxon>Agaricomycotina</taxon>
        <taxon>Agaricomycetes</taxon>
        <taxon>Polyporales</taxon>
        <taxon>Polyporaceae</taxon>
        <taxon>Trametes</taxon>
    </lineage>
</organism>
<reference evidence="1 2" key="1">
    <citation type="submission" date="2016-10" db="EMBL/GenBank/DDBJ databases">
        <title>Genome sequence of the basidiomycete white-rot fungus Trametes pubescens.</title>
        <authorList>
            <person name="Makela M.R."/>
            <person name="Granchi Z."/>
            <person name="Peng M."/>
            <person name="De Vries R.P."/>
            <person name="Grigoriev I."/>
            <person name="Riley R."/>
            <person name="Hilden K."/>
        </authorList>
    </citation>
    <scope>NUCLEOTIDE SEQUENCE [LARGE SCALE GENOMIC DNA]</scope>
    <source>
        <strain evidence="1 2">FBCC735</strain>
    </source>
</reference>
<protein>
    <recommendedName>
        <fullName evidence="3">F-box domain-containing protein</fullName>
    </recommendedName>
</protein>
<keyword evidence="2" id="KW-1185">Reference proteome</keyword>
<dbReference type="InterPro" id="IPR032675">
    <property type="entry name" value="LRR_dom_sf"/>
</dbReference>
<sequence length="494" mass="56128">MSLAPVLNYDILLEVMKKLPKPDCARFMRTSRFFYTHGFEALLSHNVSIYAEEDLIPFLECIQKKPDRRCRYVRSMLLEYLDSTQPAALKLADALRRMSNLRELSVMYSEDLIMSHPDLPAAFAALTSLRELDFSYAEEHAFRILQNLRAELVSVSVHLHNASDEHGLVDTIPSGDRPLYHPAVLLKHSRSSLRELKAYHWYMDADAVLDPALVYPQVWQLNLQRSLYPRTLPLVTAYPNLTHLRFHTGEGERGQYPPSVVQAYDARHALNVSAQLNTGRTWASLRDYWGSLLDLYMLGLTCPIDKVHLHSIMPTVLHHMLPPVLAYARPRDLTLQNWPMKLRDTPPADVFAGLRGLGGSRLETFCIEARLNQDDGAVDVAAVLEGLRVSLLSAPLRELRMKIGMHPDRESVAARARRFRLPGAHGAPLPDCEEAVGVCVAERSAGEFDLGDYVRRFMEDVPMLQRVNNVLNGPKERWRLATVVDGKLQIEERR</sequence>